<dbReference type="GeneID" id="37004388"/>
<dbReference type="SUPFAM" id="SSF158702">
    <property type="entry name" value="Sec63 N-terminal domain-like"/>
    <property type="match status" value="2"/>
</dbReference>
<dbReference type="Gene3D" id="1.10.3380.10">
    <property type="entry name" value="Sec63 N-terminal domain-like domain"/>
    <property type="match status" value="2"/>
</dbReference>
<evidence type="ECO:0000256" key="6">
    <source>
        <dbReference type="ARBA" id="ARBA00022840"/>
    </source>
</evidence>
<dbReference type="FunFam" id="3.40.50.300:FF:000062">
    <property type="entry name" value="U5 small nuclear ribonucleoprotein helicase"/>
    <property type="match status" value="1"/>
</dbReference>
<evidence type="ECO:0000313" key="12">
    <source>
        <dbReference type="Proteomes" id="UP000244406"/>
    </source>
</evidence>
<evidence type="ECO:0000259" key="9">
    <source>
        <dbReference type="PROSITE" id="PS51192"/>
    </source>
</evidence>
<dbReference type="FunFam" id="1.10.10.10:FF:000024">
    <property type="entry name" value="U5 small nuclear ribonucleoprotein helicase"/>
    <property type="match status" value="1"/>
</dbReference>
<feature type="compositionally biased region" description="Acidic residues" evidence="8">
    <location>
        <begin position="1764"/>
        <end position="1781"/>
    </location>
</feature>
<comment type="similarity">
    <text evidence="1">Belongs to the helicase family. SKI2 subfamily.</text>
</comment>
<dbReference type="InterPro" id="IPR004179">
    <property type="entry name" value="Sec63-dom"/>
</dbReference>
<evidence type="ECO:0000313" key="11">
    <source>
        <dbReference type="EMBL" id="PVH16833.1"/>
    </source>
</evidence>
<dbReference type="Gene3D" id="1.10.10.10">
    <property type="entry name" value="Winged helix-like DNA-binding domain superfamily/Winged helix DNA-binding domain"/>
    <property type="match status" value="2"/>
</dbReference>
<feature type="compositionally biased region" description="Basic and acidic residues" evidence="8">
    <location>
        <begin position="63"/>
        <end position="79"/>
    </location>
</feature>
<dbReference type="GO" id="GO:0005634">
    <property type="term" value="C:nucleus"/>
    <property type="evidence" value="ECO:0007669"/>
    <property type="project" value="TreeGrafter"/>
</dbReference>
<dbReference type="Proteomes" id="UP000244406">
    <property type="component" value="Unassembled WGS sequence"/>
</dbReference>
<feature type="domain" description="Helicase ATP-binding" evidence="9">
    <location>
        <begin position="478"/>
        <end position="658"/>
    </location>
</feature>
<dbReference type="InterPro" id="IPR011545">
    <property type="entry name" value="DEAD/DEAH_box_helicase_dom"/>
</dbReference>
<dbReference type="InterPro" id="IPR048863">
    <property type="entry name" value="BRR2_plug"/>
</dbReference>
<accession>A0A2V1AHX9</accession>
<dbReference type="GO" id="GO:0005524">
    <property type="term" value="F:ATP binding"/>
    <property type="evidence" value="ECO:0007669"/>
    <property type="project" value="UniProtKB-KW"/>
</dbReference>
<feature type="region of interest" description="Disordered" evidence="8">
    <location>
        <begin position="1762"/>
        <end position="1782"/>
    </location>
</feature>
<proteinExistence type="inferred from homology"/>
<evidence type="ECO:0000256" key="4">
    <source>
        <dbReference type="ARBA" id="ARBA00022801"/>
    </source>
</evidence>
<comment type="caution">
    <text evidence="11">The sequence shown here is derived from an EMBL/GenBank/DDBJ whole genome shotgun (WGS) entry which is preliminary data.</text>
</comment>
<name>A0A2V1AHX9_9ASCO</name>
<dbReference type="InterPro" id="IPR001650">
    <property type="entry name" value="Helicase_C-like"/>
</dbReference>
<dbReference type="GO" id="GO:0016787">
    <property type="term" value="F:hydrolase activity"/>
    <property type="evidence" value="ECO:0007669"/>
    <property type="project" value="UniProtKB-KW"/>
</dbReference>
<evidence type="ECO:0000259" key="10">
    <source>
        <dbReference type="PROSITE" id="PS51194"/>
    </source>
</evidence>
<evidence type="ECO:0000256" key="5">
    <source>
        <dbReference type="ARBA" id="ARBA00022806"/>
    </source>
</evidence>
<dbReference type="PANTHER" id="PTHR47961">
    <property type="entry name" value="DNA POLYMERASE THETA, PUTATIVE (AFU_ORTHOLOGUE AFUA_1G05260)-RELATED"/>
    <property type="match status" value="1"/>
</dbReference>
<keyword evidence="2" id="KW-0677">Repeat</keyword>
<dbReference type="InterPro" id="IPR050474">
    <property type="entry name" value="Hel308_SKI2-like"/>
</dbReference>
<dbReference type="FunFam" id="1.10.10.10:FF:000012">
    <property type="entry name" value="U5 small nuclear ribonucleoprotein helicase"/>
    <property type="match status" value="1"/>
</dbReference>
<dbReference type="InterPro" id="IPR027417">
    <property type="entry name" value="P-loop_NTPase"/>
</dbReference>
<evidence type="ECO:0000256" key="1">
    <source>
        <dbReference type="ARBA" id="ARBA00010140"/>
    </source>
</evidence>
<dbReference type="CDD" id="cd18795">
    <property type="entry name" value="SF2_C_Ski2"/>
    <property type="match status" value="1"/>
</dbReference>
<feature type="region of interest" description="Disordered" evidence="8">
    <location>
        <begin position="19"/>
        <end position="99"/>
    </location>
</feature>
<evidence type="ECO:0000256" key="2">
    <source>
        <dbReference type="ARBA" id="ARBA00022737"/>
    </source>
</evidence>
<dbReference type="GO" id="GO:0004386">
    <property type="term" value="F:helicase activity"/>
    <property type="evidence" value="ECO:0007669"/>
    <property type="project" value="UniProtKB-KW"/>
</dbReference>
<dbReference type="Pfam" id="PF23445">
    <property type="entry name" value="WHD_SNRNP200"/>
    <property type="match status" value="2"/>
</dbReference>
<dbReference type="SMART" id="SM00973">
    <property type="entry name" value="Sec63"/>
    <property type="match status" value="2"/>
</dbReference>
<evidence type="ECO:0000256" key="7">
    <source>
        <dbReference type="ARBA" id="ARBA00034541"/>
    </source>
</evidence>
<evidence type="ECO:0000256" key="8">
    <source>
        <dbReference type="SAM" id="MobiDB-lite"/>
    </source>
</evidence>
<feature type="compositionally biased region" description="Basic and acidic residues" evidence="8">
    <location>
        <begin position="373"/>
        <end position="388"/>
    </location>
</feature>
<dbReference type="GO" id="GO:0003676">
    <property type="term" value="F:nucleic acid binding"/>
    <property type="evidence" value="ECO:0007669"/>
    <property type="project" value="InterPro"/>
</dbReference>
<keyword evidence="5" id="KW-0347">Helicase</keyword>
<keyword evidence="12" id="KW-1185">Reference proteome</keyword>
<reference evidence="11 12" key="1">
    <citation type="submission" date="2017-12" db="EMBL/GenBank/DDBJ databases">
        <title>Genome Sequence of the Amphotericin B-resistant Candida duobushaemulonii strain, B09383.</title>
        <authorList>
            <person name="Chow N.A."/>
            <person name="Gade L."/>
            <person name="Batra D."/>
            <person name="Rowe L.A."/>
            <person name="Loparev V.N."/>
            <person name="Litvintseva A.P."/>
        </authorList>
    </citation>
    <scope>NUCLEOTIDE SEQUENCE [LARGE SCALE GENOMIC DNA]</scope>
    <source>
        <strain evidence="11 12">B09383</strain>
    </source>
</reference>
<organism evidence="11 12">
    <name type="scientific">Candidozyma duobushaemuli</name>
    <dbReference type="NCBI Taxonomy" id="1231522"/>
    <lineage>
        <taxon>Eukaryota</taxon>
        <taxon>Fungi</taxon>
        <taxon>Dikarya</taxon>
        <taxon>Ascomycota</taxon>
        <taxon>Saccharomycotina</taxon>
        <taxon>Pichiomycetes</taxon>
        <taxon>Metschnikowiaceae</taxon>
        <taxon>Candidozyma</taxon>
    </lineage>
</organism>
<dbReference type="FunFam" id="1.10.3380.10:FF:000001">
    <property type="entry name" value="U5 small nuclear ribonucleoprotein helicase"/>
    <property type="match status" value="1"/>
</dbReference>
<dbReference type="SMART" id="SM00487">
    <property type="entry name" value="DEXDc"/>
    <property type="match status" value="2"/>
</dbReference>
<dbReference type="FunFam" id="1.10.150.20:FF:000013">
    <property type="entry name" value="U5 small nuclear ribonucleoprotein kDa helicase"/>
    <property type="match status" value="1"/>
</dbReference>
<dbReference type="FunFam" id="2.60.40.150:FF:000133">
    <property type="entry name" value="Pre-mRNA splicing helicase, putative"/>
    <property type="match status" value="1"/>
</dbReference>
<keyword evidence="4" id="KW-0378">Hydrolase</keyword>
<dbReference type="PROSITE" id="PS51192">
    <property type="entry name" value="HELICASE_ATP_BIND_1"/>
    <property type="match status" value="2"/>
</dbReference>
<protein>
    <recommendedName>
        <fullName evidence="7">U5 small nuclear ribonucleoprotein 200 kDa helicase</fullName>
    </recommendedName>
</protein>
<dbReference type="SUPFAM" id="SSF46785">
    <property type="entry name" value="Winged helix' DNA-binding domain"/>
    <property type="match status" value="2"/>
</dbReference>
<dbReference type="InterPro" id="IPR036388">
    <property type="entry name" value="WH-like_DNA-bd_sf"/>
</dbReference>
<dbReference type="InterPro" id="IPR014001">
    <property type="entry name" value="Helicase_ATP-bd"/>
</dbReference>
<dbReference type="EMBL" id="PKFP01000006">
    <property type="protein sequence ID" value="PVH16833.1"/>
    <property type="molecule type" value="Genomic_DNA"/>
</dbReference>
<dbReference type="Pfam" id="PF02889">
    <property type="entry name" value="Sec63"/>
    <property type="match status" value="2"/>
</dbReference>
<gene>
    <name evidence="11" type="ORF">CXQ87_004389</name>
</gene>
<dbReference type="FunFam" id="3.40.50.300:FF:003287">
    <property type="entry name" value="U5 small nuclear ribonucleoprotein 200 kDa helicase"/>
    <property type="match status" value="1"/>
</dbReference>
<feature type="region of interest" description="Disordered" evidence="8">
    <location>
        <begin position="367"/>
        <end position="388"/>
    </location>
</feature>
<dbReference type="InterPro" id="IPR041094">
    <property type="entry name" value="Brr2_helicase_PWI"/>
</dbReference>
<feature type="domain" description="Helicase ATP-binding" evidence="9">
    <location>
        <begin position="1319"/>
        <end position="1497"/>
    </location>
</feature>
<keyword evidence="3" id="KW-0547">Nucleotide-binding</keyword>
<dbReference type="Gene3D" id="2.60.40.150">
    <property type="entry name" value="C2 domain"/>
    <property type="match status" value="2"/>
</dbReference>
<dbReference type="Pfam" id="PF21188">
    <property type="entry name" value="BRR2_plug"/>
    <property type="match status" value="1"/>
</dbReference>
<dbReference type="PIRSF" id="PIRSF039073">
    <property type="entry name" value="BRR2"/>
    <property type="match status" value="1"/>
</dbReference>
<evidence type="ECO:0000256" key="3">
    <source>
        <dbReference type="ARBA" id="ARBA00022741"/>
    </source>
</evidence>
<dbReference type="InterPro" id="IPR057842">
    <property type="entry name" value="WH_MER3"/>
</dbReference>
<sequence length="2125" mass="239346">MVFSSRALITIINTNYSSKAMSENGKKGGYSQKELAGVALRGRRTSNSNEPDSAPASMAGHISMKEMGSRARTEPETRPRPANGEGSEERSQNNGNFVQRDLNFEDIAYKPTTEGNALAFEAFTAEIRQHIPDEPHSVILSAADTVLELLKDEDRDLSARRNEIGDLLSTKLSDDELHALIKIAHGITDYDQKEETAEEGGDQALAIEFEEENDQETHTNVVVEEEVSEEKETELVIQDSSNVTIQGGETPKSAVLPLEDIKRDFFYSRVFASEPEWEPEAVREQCKKITKVLFDKSIPGSDLEKALMEATDYKHLDLVKVCIDNRWKIMFQLQALGGDKEKAKAIQEMKEMGLDSLLSEFGVAVEQPKKRRASDQEEPAKRTKQETRKPKIVDLEGLVFEQGAHLMATSKVSLPKGSYQQNKKLYDVISVPAPEGPPSLESSNEQLVQISELPEWAQAAFPSAETQSLNRIQSKIYPQAFQSDENLLLCAPTGAGKTNVAMLTFLRLLSNYRDSESGRIALKSFKAVYVAPLKALVAEQTREFQRRLTSQFGVVVNEFTGDSSLSQREIAETQILFTTPEKWDVVTRKATESSYASMVKLLIIDEIHLLHDDRGPVLESIIVRAKRNPDIRIVGLSATLPNYEDVARFIDVDLKKGLFYFDASYRPCPLEQQYVGIKEKKAIKKVAAMNEACFDKLKESIKNNHQLIIFVHSRKDTFKTAKWLAEKAEEEDIKIASSSAGTQEILKQEAENANNKNLSQVLSSGFGIHHAGLKKEDRGTVEDLFAQGHIRVLVSTATLAWGVNLPAHTVVIKGTDTYNPEKGAWVQLSPQDILQMLGRAGRPRYDKSGEGVIITAHDQLQYYMAVLNQQLPIESQLMSKLADNLNAEIVLGQVKSLEDAVNWLGQTYLYIRMLRSPKLYQVGADYADDKVLYWKRADLVHSAFTILNNHKLLNYNEETGAVVPTELGKIAAGFYIGHSTIFMYNNKLKPWMSEIDVLRVFASSEEFRYVPVRQEEKLEIAKLAEKCPIAIKEAPNEPLAKINVLLQAYIAHLSLEGFALMADMIYITQSAGRLLRAIHEICLKKMWASASLVTLELCKIVEKRTWNTSSPFRQYGSLAPFELIKATEASHLPFISYLNLNAAELAEAFNFKGQSQLAYSLLQNFPKLDIKCNAQPISQDTLRISADINPNWEWNRTLHGSKENFLIIVEDVNGEVILHNDVLQINQKNIHRTIALDIFVPIADPLPPNLYLTAVSEKWLNCSWRQPIEMFHTQLPKKPSSATELLDVQSIPTTALKDEKFTDCFDFSHFNKFQSQVFHALWNSERNVFLGMAKGSGKTTCAELAILNHWRQNKQRAVYLQPSQELVDVNLKVWQKKFANLTDPPKQIAKLTGDLTSDIKIQATSHLVLGTPTQFDALTRRWRQRKAVTQIGLVVADDAHLVSSGENGGAAYETVLSRMRLMSAHLKSDLRIAALSHPLLYGRDFGEWLGCIKQDIFNFEAYERFKPIKEIKVDGYNGPNYTVSNWPKVASFLEKAVGSTLIFVPNQKIALEISQKVAELTTQNAEISSYLSKISDKTARNLAEKGVGIFHQVLSPRDQLVMSRLFSGELLSIGIATKSFARYAPQAQNIVIFGSQDEEIHQNTDYYLNDILEMVGSSSEGKVLALVHAPRVTYYSKFLSVRMPLESYLYSDLYDAFLHEISARTFHSRQDCVDWLTYTFFYRRLVQNPSFYGLKNVGHVEVSEYLSDLVENTLKELTDAGLIEMEDEEEEDEDEEEEEEMSPLNGAMIASHYNVSFFTMKLFSELTAKSRLRDIVEVVTSATEFESLLYRPGDEKTLSQLAAVVPFKIGSDVVLESPQTKAFLLVQAHLSRISLPADLAEDQKLILKSIMNLVFACVDSLSSEGHLNALQAMDLSQMLVQGMWNRESPLKQIPHINSGILERCKKYKVETVFDIMSLEDDERDDVLQLEDQQLQDVADFVNKYPNVDVSYELDVEEGVVAGEPKSISVTIERDEELEDLDVVAPRFPSQKREGWWVVIGDAQSRQLYGIKKTIVALETQEVKMDFTVPVAGHHKLSVWCMCDSYLDVDKEMTFEVEAALSLRATELVQKGTDEVSEQNVDRFTY</sequence>
<dbReference type="GO" id="GO:0006397">
    <property type="term" value="P:mRNA processing"/>
    <property type="evidence" value="ECO:0007669"/>
    <property type="project" value="UniProtKB-ARBA"/>
</dbReference>
<dbReference type="InterPro" id="IPR036390">
    <property type="entry name" value="WH_DNA-bd_sf"/>
</dbReference>
<dbReference type="InterPro" id="IPR014756">
    <property type="entry name" value="Ig_E-set"/>
</dbReference>
<dbReference type="SUPFAM" id="SSF81296">
    <property type="entry name" value="E set domains"/>
    <property type="match status" value="1"/>
</dbReference>
<dbReference type="GO" id="GO:0032991">
    <property type="term" value="C:protein-containing complex"/>
    <property type="evidence" value="ECO:0007669"/>
    <property type="project" value="UniProtKB-ARBA"/>
</dbReference>
<dbReference type="InterPro" id="IPR035892">
    <property type="entry name" value="C2_domain_sf"/>
</dbReference>
<dbReference type="RefSeq" id="XP_025337773.1">
    <property type="nucleotide sequence ID" value="XM_025482830.1"/>
</dbReference>
<keyword evidence="6" id="KW-0067">ATP-binding</keyword>
<dbReference type="PROSITE" id="PS51194">
    <property type="entry name" value="HELICASE_CTER"/>
    <property type="match status" value="1"/>
</dbReference>
<dbReference type="VEuPathDB" id="FungiDB:CXQ87_004389"/>
<dbReference type="Gene3D" id="3.40.50.300">
    <property type="entry name" value="P-loop containing nucleotide triphosphate hydrolases"/>
    <property type="match status" value="4"/>
</dbReference>
<dbReference type="PANTHER" id="PTHR47961:SF4">
    <property type="entry name" value="ACTIVATING SIGNAL COINTEGRATOR 1 COMPLEX SUBUNIT 3"/>
    <property type="match status" value="1"/>
</dbReference>
<dbReference type="Pfam" id="PF18149">
    <property type="entry name" value="Helicase_PWI"/>
    <property type="match status" value="1"/>
</dbReference>
<dbReference type="Gene3D" id="1.10.150.20">
    <property type="entry name" value="5' to 3' exonuclease, C-terminal subdomain"/>
    <property type="match status" value="2"/>
</dbReference>
<dbReference type="Pfam" id="PF00271">
    <property type="entry name" value="Helicase_C"/>
    <property type="match status" value="1"/>
</dbReference>
<dbReference type="Pfam" id="PF00270">
    <property type="entry name" value="DEAD"/>
    <property type="match status" value="2"/>
</dbReference>
<feature type="domain" description="Helicase C-terminal" evidence="10">
    <location>
        <begin position="669"/>
        <end position="902"/>
    </location>
</feature>
<dbReference type="SMART" id="SM00490">
    <property type="entry name" value="HELICc"/>
    <property type="match status" value="1"/>
</dbReference>
<dbReference type="SUPFAM" id="SSF52540">
    <property type="entry name" value="P-loop containing nucleoside triphosphate hydrolases"/>
    <property type="match status" value="2"/>
</dbReference>